<feature type="compositionally biased region" description="Polar residues" evidence="1">
    <location>
        <begin position="24"/>
        <end position="34"/>
    </location>
</feature>
<evidence type="ECO:0000313" key="3">
    <source>
        <dbReference type="Proteomes" id="UP001150941"/>
    </source>
</evidence>
<dbReference type="GeneID" id="83200238"/>
<proteinExistence type="predicted"/>
<reference evidence="2" key="1">
    <citation type="submission" date="2022-11" db="EMBL/GenBank/DDBJ databases">
        <authorList>
            <person name="Petersen C."/>
        </authorList>
    </citation>
    <scope>NUCLEOTIDE SEQUENCE</scope>
    <source>
        <strain evidence="2">IBT 19713</strain>
    </source>
</reference>
<organism evidence="2 3">
    <name type="scientific">Penicillium chermesinum</name>
    <dbReference type="NCBI Taxonomy" id="63820"/>
    <lineage>
        <taxon>Eukaryota</taxon>
        <taxon>Fungi</taxon>
        <taxon>Dikarya</taxon>
        <taxon>Ascomycota</taxon>
        <taxon>Pezizomycotina</taxon>
        <taxon>Eurotiomycetes</taxon>
        <taxon>Eurotiomycetidae</taxon>
        <taxon>Eurotiales</taxon>
        <taxon>Aspergillaceae</taxon>
        <taxon>Penicillium</taxon>
    </lineage>
</organism>
<feature type="compositionally biased region" description="Basic and acidic residues" evidence="1">
    <location>
        <begin position="46"/>
        <end position="68"/>
    </location>
</feature>
<dbReference type="Proteomes" id="UP001150941">
    <property type="component" value="Unassembled WGS sequence"/>
</dbReference>
<name>A0A9W9TTJ9_9EURO</name>
<sequence>MFRLMAPHKRTVFTEVDAFEGGSFDQTNVGNRTARSPRFGTPKPHAHLDDIKREAQREAKREAEAKKH</sequence>
<comment type="caution">
    <text evidence="2">The sequence shown here is derived from an EMBL/GenBank/DDBJ whole genome shotgun (WGS) entry which is preliminary data.</text>
</comment>
<feature type="region of interest" description="Disordered" evidence="1">
    <location>
        <begin position="21"/>
        <end position="68"/>
    </location>
</feature>
<reference evidence="2" key="2">
    <citation type="journal article" date="2023" name="IMA Fungus">
        <title>Comparative genomic study of the Penicillium genus elucidates a diverse pangenome and 15 lateral gene transfer events.</title>
        <authorList>
            <person name="Petersen C."/>
            <person name="Sorensen T."/>
            <person name="Nielsen M.R."/>
            <person name="Sondergaard T.E."/>
            <person name="Sorensen J.L."/>
            <person name="Fitzpatrick D.A."/>
            <person name="Frisvad J.C."/>
            <person name="Nielsen K.L."/>
        </authorList>
    </citation>
    <scope>NUCLEOTIDE SEQUENCE</scope>
    <source>
        <strain evidence="2">IBT 19713</strain>
    </source>
</reference>
<dbReference type="RefSeq" id="XP_058331938.1">
    <property type="nucleotide sequence ID" value="XM_058472935.1"/>
</dbReference>
<gene>
    <name evidence="2" type="ORF">N7468_003638</name>
</gene>
<evidence type="ECO:0000256" key="1">
    <source>
        <dbReference type="SAM" id="MobiDB-lite"/>
    </source>
</evidence>
<dbReference type="AlphaFoldDB" id="A0A9W9TTJ9"/>
<keyword evidence="3" id="KW-1185">Reference proteome</keyword>
<dbReference type="EMBL" id="JAPQKS010000003">
    <property type="protein sequence ID" value="KAJ5239019.1"/>
    <property type="molecule type" value="Genomic_DNA"/>
</dbReference>
<accession>A0A9W9TTJ9</accession>
<protein>
    <submittedName>
        <fullName evidence="2">Uncharacterized protein</fullName>
    </submittedName>
</protein>
<evidence type="ECO:0000313" key="2">
    <source>
        <dbReference type="EMBL" id="KAJ5239019.1"/>
    </source>
</evidence>